<gene>
    <name evidence="2" type="ORF">MVEN_00362600</name>
</gene>
<organism evidence="2 3">
    <name type="scientific">Mycena venus</name>
    <dbReference type="NCBI Taxonomy" id="2733690"/>
    <lineage>
        <taxon>Eukaryota</taxon>
        <taxon>Fungi</taxon>
        <taxon>Dikarya</taxon>
        <taxon>Basidiomycota</taxon>
        <taxon>Agaricomycotina</taxon>
        <taxon>Agaricomycetes</taxon>
        <taxon>Agaricomycetidae</taxon>
        <taxon>Agaricales</taxon>
        <taxon>Marasmiineae</taxon>
        <taxon>Mycenaceae</taxon>
        <taxon>Mycena</taxon>
    </lineage>
</organism>
<dbReference type="EMBL" id="JACAZI010000003">
    <property type="protein sequence ID" value="KAF7364920.1"/>
    <property type="molecule type" value="Genomic_DNA"/>
</dbReference>
<dbReference type="Proteomes" id="UP000620124">
    <property type="component" value="Unassembled WGS sequence"/>
</dbReference>
<evidence type="ECO:0000313" key="2">
    <source>
        <dbReference type="EMBL" id="KAF7364920.1"/>
    </source>
</evidence>
<protein>
    <submittedName>
        <fullName evidence="2">Peptide hydrolase</fullName>
    </submittedName>
</protein>
<keyword evidence="2" id="KW-0378">Hydrolase</keyword>
<dbReference type="AlphaFoldDB" id="A0A8H6YPM2"/>
<proteinExistence type="predicted"/>
<evidence type="ECO:0000313" key="3">
    <source>
        <dbReference type="Proteomes" id="UP000620124"/>
    </source>
</evidence>
<feature type="compositionally biased region" description="Basic and acidic residues" evidence="1">
    <location>
        <begin position="10"/>
        <end position="25"/>
    </location>
</feature>
<dbReference type="OrthoDB" id="2739946at2759"/>
<reference evidence="2" key="1">
    <citation type="submission" date="2020-05" db="EMBL/GenBank/DDBJ databases">
        <title>Mycena genomes resolve the evolution of fungal bioluminescence.</title>
        <authorList>
            <person name="Tsai I.J."/>
        </authorList>
    </citation>
    <scope>NUCLEOTIDE SEQUENCE</scope>
    <source>
        <strain evidence="2">CCC161011</strain>
    </source>
</reference>
<sequence length="208" mass="22959">MPTRILNSHRNREPRETHSRNPGRRDAFRWNSDAFICPASVDGFRCDERDASAALDLGDNVDPDDVRGVEADLARPASAPHEVALVDIARQAKLKGVAKEFEVVDAPRRVIVLDEDAFSVVDGPSFLDGDDSEWEDIDAFADSAVQAGPSTRESDYETQDSDYLLARRLQDEEYTRAGFPGIAKPGFVHETSDTQRRAYAHVLAASNG</sequence>
<name>A0A8H6YPM2_9AGAR</name>
<accession>A0A8H6YPM2</accession>
<comment type="caution">
    <text evidence="2">The sequence shown here is derived from an EMBL/GenBank/DDBJ whole genome shotgun (WGS) entry which is preliminary data.</text>
</comment>
<feature type="region of interest" description="Disordered" evidence="1">
    <location>
        <begin position="1"/>
        <end position="25"/>
    </location>
</feature>
<dbReference type="GO" id="GO:0016787">
    <property type="term" value="F:hydrolase activity"/>
    <property type="evidence" value="ECO:0007669"/>
    <property type="project" value="UniProtKB-KW"/>
</dbReference>
<keyword evidence="3" id="KW-1185">Reference proteome</keyword>
<evidence type="ECO:0000256" key="1">
    <source>
        <dbReference type="SAM" id="MobiDB-lite"/>
    </source>
</evidence>